<reference evidence="9" key="1">
    <citation type="submission" date="2023-03" db="EMBL/GenBank/DDBJ databases">
        <authorList>
            <person name="Shen W."/>
            <person name="Cai J."/>
        </authorList>
    </citation>
    <scope>NUCLEOTIDE SEQUENCE</scope>
    <source>
        <strain evidence="9">P86-2</strain>
    </source>
</reference>
<feature type="transmembrane region" description="Helical" evidence="7">
    <location>
        <begin position="392"/>
        <end position="410"/>
    </location>
</feature>
<accession>A0AAJ2IVC2</accession>
<keyword evidence="5 7" id="KW-1133">Transmembrane helix</keyword>
<feature type="transmembrane region" description="Helical" evidence="7">
    <location>
        <begin position="249"/>
        <end position="269"/>
    </location>
</feature>
<evidence type="ECO:0000313" key="9">
    <source>
        <dbReference type="EMBL" id="MDT2584062.1"/>
    </source>
</evidence>
<feature type="transmembrane region" description="Helical" evidence="7">
    <location>
        <begin position="37"/>
        <end position="61"/>
    </location>
</feature>
<feature type="domain" description="Sulfatase N-terminal" evidence="8">
    <location>
        <begin position="502"/>
        <end position="789"/>
    </location>
</feature>
<evidence type="ECO:0000256" key="2">
    <source>
        <dbReference type="ARBA" id="ARBA00004936"/>
    </source>
</evidence>
<comment type="pathway">
    <text evidence="2">Cell wall biogenesis; lipoteichoic acid biosynthesis.</text>
</comment>
<protein>
    <submittedName>
        <fullName evidence="9">LTA synthase family protein</fullName>
    </submittedName>
</protein>
<dbReference type="InterPro" id="IPR050448">
    <property type="entry name" value="OpgB/LTA_synthase_biosynth"/>
</dbReference>
<comment type="subcellular location">
    <subcellularLocation>
        <location evidence="1">Cell membrane</location>
        <topology evidence="1">Multi-pass membrane protein</topology>
    </subcellularLocation>
</comment>
<name>A0AAJ2IVC2_9LACT</name>
<feature type="transmembrane region" description="Helical" evidence="7">
    <location>
        <begin position="168"/>
        <end position="191"/>
    </location>
</feature>
<dbReference type="PANTHER" id="PTHR47371">
    <property type="entry name" value="LIPOTEICHOIC ACID SYNTHASE"/>
    <property type="match status" value="1"/>
</dbReference>
<keyword evidence="3" id="KW-1003">Cell membrane</keyword>
<dbReference type="InterPro" id="IPR017850">
    <property type="entry name" value="Alkaline_phosphatase_core_sf"/>
</dbReference>
<dbReference type="RefSeq" id="WP_285118481.1">
    <property type="nucleotide sequence ID" value="NZ_JARPXR010000008.1"/>
</dbReference>
<proteinExistence type="predicted"/>
<evidence type="ECO:0000256" key="7">
    <source>
        <dbReference type="SAM" id="Phobius"/>
    </source>
</evidence>
<evidence type="ECO:0000259" key="8">
    <source>
        <dbReference type="Pfam" id="PF00884"/>
    </source>
</evidence>
<feature type="transmembrane region" description="Helical" evidence="7">
    <location>
        <begin position="89"/>
        <end position="109"/>
    </location>
</feature>
<feature type="transmembrane region" description="Helical" evidence="7">
    <location>
        <begin position="281"/>
        <end position="304"/>
    </location>
</feature>
<organism evidence="9 10">
    <name type="scientific">Lactococcus petauri</name>
    <dbReference type="NCBI Taxonomy" id="1940789"/>
    <lineage>
        <taxon>Bacteria</taxon>
        <taxon>Bacillati</taxon>
        <taxon>Bacillota</taxon>
        <taxon>Bacilli</taxon>
        <taxon>Lactobacillales</taxon>
        <taxon>Streptococcaceae</taxon>
        <taxon>Lactococcus</taxon>
    </lineage>
</organism>
<evidence type="ECO:0000256" key="5">
    <source>
        <dbReference type="ARBA" id="ARBA00022989"/>
    </source>
</evidence>
<evidence type="ECO:0000256" key="3">
    <source>
        <dbReference type="ARBA" id="ARBA00022475"/>
    </source>
</evidence>
<gene>
    <name evidence="9" type="ORF">P7D17_08085</name>
</gene>
<dbReference type="CDD" id="cd16015">
    <property type="entry name" value="LTA_synthase"/>
    <property type="match status" value="1"/>
</dbReference>
<evidence type="ECO:0000256" key="4">
    <source>
        <dbReference type="ARBA" id="ARBA00022692"/>
    </source>
</evidence>
<evidence type="ECO:0000256" key="6">
    <source>
        <dbReference type="ARBA" id="ARBA00023136"/>
    </source>
</evidence>
<feature type="transmembrane region" description="Helical" evidence="7">
    <location>
        <begin position="216"/>
        <end position="237"/>
    </location>
</feature>
<feature type="transmembrane region" description="Helical" evidence="7">
    <location>
        <begin position="129"/>
        <end position="147"/>
    </location>
</feature>
<feature type="transmembrane region" description="Helical" evidence="7">
    <location>
        <begin position="311"/>
        <end position="331"/>
    </location>
</feature>
<dbReference type="SUPFAM" id="SSF53649">
    <property type="entry name" value="Alkaline phosphatase-like"/>
    <property type="match status" value="1"/>
</dbReference>
<dbReference type="AlphaFoldDB" id="A0AAJ2IVC2"/>
<dbReference type="Proteomes" id="UP001262817">
    <property type="component" value="Unassembled WGS sequence"/>
</dbReference>
<dbReference type="Pfam" id="PF00884">
    <property type="entry name" value="Sulfatase"/>
    <property type="match status" value="1"/>
</dbReference>
<comment type="caution">
    <text evidence="9">The sequence shown here is derived from an EMBL/GenBank/DDBJ whole genome shotgun (WGS) entry which is preliminary data.</text>
</comment>
<dbReference type="Gene3D" id="3.40.720.10">
    <property type="entry name" value="Alkaline Phosphatase, subunit A"/>
    <property type="match status" value="1"/>
</dbReference>
<evidence type="ECO:0000256" key="1">
    <source>
        <dbReference type="ARBA" id="ARBA00004651"/>
    </source>
</evidence>
<keyword evidence="4 7" id="KW-0812">Transmembrane</keyword>
<dbReference type="EMBL" id="JARPXR010000008">
    <property type="protein sequence ID" value="MDT2584062.1"/>
    <property type="molecule type" value="Genomic_DNA"/>
</dbReference>
<keyword evidence="6 7" id="KW-0472">Membrane</keyword>
<sequence>MKTNTILKVIAQVALFIGSSSLNFDNILPEQVHYSAPVLWVLMIYRFLGAVSFGYLALILIKNKKLWLIYKENDSSQSKYLNWKNIKPLPFIFLSYYLFHLYMIFMENLNNTHFVIGYRSLNLGLLVEQYFPLVLIILFVLRLVLDLPEGKIPSKLLNVTAELKKEHFYWAVLTALAFTDHLVARLVWNIIFAPVDSTAPLRLIYTDMNILGRQDFIQLLVNLVLIFIVIGTLSYFIVKGIQALTINNINFSVALTSSFLLALVFNFLIQASMRVNEGRMYYGYVVTGINLFQILILMLLFMSIYMVVNRYMIATAIIIFIFGGFSLGNAIKFSVRQEPIYVSELAWLSNLQSLASFIDGKLLVVFSVALLSISFLAVLLSRKFFQGKMMTWKVRTMVLLGIILLFFPIMQNFRNLNEPKQQINFPILSQYIQRYNKSLLWRGSPKLARDKSLSYVWLKKIYGKTMEEPEGYSPSKLKEIVQRYSKEAEKINEKRSEDISDQTVIYILSESLANPNRIIGANLSENPLKNIDKIKAEATGGLMYSNGFAGGTANMEAQSLSGLPMVNYSSNISTINSDVFPSMPFIPSISNQFSEKIALHPENAANYNRNTIYKKLGFDHFYALSNTEKEDILTNQETLDGFVTDAQVYQEVLAKIDPERSQFFSVLTMQNHMSYEKYSGASTIKATGDGYDEEQNKFLQNYVRKISDTDKETQNFLEKLQKINKKITVVFYGDHLSNVFLTHYPSLKAEPLKAYQTDYFIWSNTGNMHNKQEEINAAEFAPALLETTGAKVSPYYALLSKVMWELPSEYNSALAPQLTFNNTLQRYKEDLEIIQYDLTAGKHYLKESDPFFQLSE</sequence>
<dbReference type="GO" id="GO:0005886">
    <property type="term" value="C:plasma membrane"/>
    <property type="evidence" value="ECO:0007669"/>
    <property type="project" value="UniProtKB-SubCell"/>
</dbReference>
<dbReference type="InterPro" id="IPR000917">
    <property type="entry name" value="Sulfatase_N"/>
</dbReference>
<dbReference type="PANTHER" id="PTHR47371:SF3">
    <property type="entry name" value="PHOSPHOGLYCEROL TRANSFERASE I"/>
    <property type="match status" value="1"/>
</dbReference>
<feature type="transmembrane region" description="Helical" evidence="7">
    <location>
        <begin position="362"/>
        <end position="380"/>
    </location>
</feature>
<evidence type="ECO:0000313" key="10">
    <source>
        <dbReference type="Proteomes" id="UP001262817"/>
    </source>
</evidence>